<gene>
    <name evidence="4" type="ORF">ACERLL_06335</name>
</gene>
<dbReference type="Proteomes" id="UP001575181">
    <property type="component" value="Unassembled WGS sequence"/>
</dbReference>
<dbReference type="PANTHER" id="PTHR36925:SF1">
    <property type="entry name" value="COBALT-PRECORRIN-6A REDUCTASE"/>
    <property type="match status" value="1"/>
</dbReference>
<dbReference type="Pfam" id="PF02571">
    <property type="entry name" value="CbiJ"/>
    <property type="match status" value="1"/>
</dbReference>
<evidence type="ECO:0000256" key="1">
    <source>
        <dbReference type="ARBA" id="ARBA00004953"/>
    </source>
</evidence>
<evidence type="ECO:0000256" key="3">
    <source>
        <dbReference type="ARBA" id="ARBA00023002"/>
    </source>
</evidence>
<accession>A0ABV4TWH8</accession>
<dbReference type="InterPro" id="IPR003723">
    <property type="entry name" value="Precorrin-6x_reduct"/>
</dbReference>
<keyword evidence="2" id="KW-0169">Cobalamin biosynthesis</keyword>
<protein>
    <submittedName>
        <fullName evidence="4">Cobalt-precorrin-6A reductase</fullName>
        <ecNumber evidence="4">1.3.1.106</ecNumber>
    </submittedName>
</protein>
<proteinExistence type="predicted"/>
<keyword evidence="5" id="KW-1185">Reference proteome</keyword>
<dbReference type="EC" id="1.3.1.106" evidence="4"/>
<dbReference type="NCBIfam" id="TIGR00715">
    <property type="entry name" value="precor6x_red"/>
    <property type="match status" value="1"/>
</dbReference>
<keyword evidence="3 4" id="KW-0560">Oxidoreductase</keyword>
<name>A0ABV4TWH8_9GAMM</name>
<sequence length="250" mass="26567">MQVLILAGTAEATALARLLEGHPVLEATLSLAGRTTRPARSTLPRRSGGFGGVAGLTDYLRRNRVGALVDATHPFAARISANAEPAAAAAGIPLVALTRPPWTPQAGDRWVPVDSLDAAAEALRPLGHRVLVTTGRQELAPFERVPEKHYVVRTVDPPEPPPDLPDAVFLQGRGPFDMDSEATLMAEHGIEVLVTKNSGGDATRGKIDVARERGVPVVMVQRPARPEAVPALHDPAAVLRWLEERAGAPH</sequence>
<dbReference type="GO" id="GO:0016491">
    <property type="term" value="F:oxidoreductase activity"/>
    <property type="evidence" value="ECO:0007669"/>
    <property type="project" value="UniProtKB-KW"/>
</dbReference>
<comment type="caution">
    <text evidence="4">The sequence shown here is derived from an EMBL/GenBank/DDBJ whole genome shotgun (WGS) entry which is preliminary data.</text>
</comment>
<evidence type="ECO:0000313" key="5">
    <source>
        <dbReference type="Proteomes" id="UP001575181"/>
    </source>
</evidence>
<dbReference type="PROSITE" id="PS51014">
    <property type="entry name" value="COBK_CBIJ"/>
    <property type="match status" value="1"/>
</dbReference>
<comment type="pathway">
    <text evidence="1">Cofactor biosynthesis; adenosylcobalamin biosynthesis.</text>
</comment>
<dbReference type="EMBL" id="JBGUAW010000004">
    <property type="protein sequence ID" value="MFA9460445.1"/>
    <property type="molecule type" value="Genomic_DNA"/>
</dbReference>
<evidence type="ECO:0000313" key="4">
    <source>
        <dbReference type="EMBL" id="MFA9460445.1"/>
    </source>
</evidence>
<evidence type="ECO:0000256" key="2">
    <source>
        <dbReference type="ARBA" id="ARBA00022573"/>
    </source>
</evidence>
<reference evidence="4 5" key="1">
    <citation type="submission" date="2024-08" db="EMBL/GenBank/DDBJ databases">
        <title>Whole-genome sequencing of halo(alkali)philic microorganisms from hypersaline lakes.</title>
        <authorList>
            <person name="Sorokin D.Y."/>
            <person name="Merkel A.Y."/>
            <person name="Messina E."/>
            <person name="Yakimov M."/>
        </authorList>
    </citation>
    <scope>NUCLEOTIDE SEQUENCE [LARGE SCALE GENOMIC DNA]</scope>
    <source>
        <strain evidence="4 5">Cl-TMA</strain>
    </source>
</reference>
<organism evidence="4 5">
    <name type="scientific">Thiohalorhabdus methylotrophus</name>
    <dbReference type="NCBI Taxonomy" id="3242694"/>
    <lineage>
        <taxon>Bacteria</taxon>
        <taxon>Pseudomonadati</taxon>
        <taxon>Pseudomonadota</taxon>
        <taxon>Gammaproteobacteria</taxon>
        <taxon>Thiohalorhabdales</taxon>
        <taxon>Thiohalorhabdaceae</taxon>
        <taxon>Thiohalorhabdus</taxon>
    </lineage>
</organism>
<dbReference type="RefSeq" id="WP_373655231.1">
    <property type="nucleotide sequence ID" value="NZ_JBGUAW010000004.1"/>
</dbReference>
<dbReference type="PANTHER" id="PTHR36925">
    <property type="entry name" value="COBALT-PRECORRIN-6A REDUCTASE"/>
    <property type="match status" value="1"/>
</dbReference>
<dbReference type="NCBIfam" id="NF005968">
    <property type="entry name" value="PRK08057.1-2"/>
    <property type="match status" value="1"/>
</dbReference>